<protein>
    <recommendedName>
        <fullName evidence="4">Carbohydrate kinase FGGY N-terminal domain-containing protein</fullName>
    </recommendedName>
</protein>
<accession>A0ABP1QLE3</accession>
<dbReference type="Gene3D" id="3.30.420.40">
    <property type="match status" value="2"/>
</dbReference>
<evidence type="ECO:0000313" key="6">
    <source>
        <dbReference type="Proteomes" id="UP001642540"/>
    </source>
</evidence>
<dbReference type="CDD" id="cd07777">
    <property type="entry name" value="ASKHA_NBD_FGGY_SHK"/>
    <property type="match status" value="1"/>
</dbReference>
<gene>
    <name evidence="5" type="ORF">ODALV1_LOCUS12736</name>
</gene>
<dbReference type="EMBL" id="CAXLJM020000038">
    <property type="protein sequence ID" value="CAL8107645.1"/>
    <property type="molecule type" value="Genomic_DNA"/>
</dbReference>
<comment type="similarity">
    <text evidence="1">Belongs to the FGGY kinase family.</text>
</comment>
<dbReference type="InterPro" id="IPR018484">
    <property type="entry name" value="FGGY_N"/>
</dbReference>
<comment type="caution">
    <text evidence="5">The sequence shown here is derived from an EMBL/GenBank/DDBJ whole genome shotgun (WGS) entry which is preliminary data.</text>
</comment>
<dbReference type="PANTHER" id="PTHR10196">
    <property type="entry name" value="SUGAR KINASE"/>
    <property type="match status" value="1"/>
</dbReference>
<dbReference type="PANTHER" id="PTHR10196:SF67">
    <property type="entry name" value="SEDOHEPTULOKINASE"/>
    <property type="match status" value="1"/>
</dbReference>
<evidence type="ECO:0000256" key="3">
    <source>
        <dbReference type="ARBA" id="ARBA00022777"/>
    </source>
</evidence>
<keyword evidence="6" id="KW-1185">Reference proteome</keyword>
<dbReference type="Pfam" id="PF00370">
    <property type="entry name" value="FGGY_N"/>
    <property type="match status" value="1"/>
</dbReference>
<dbReference type="InterPro" id="IPR043129">
    <property type="entry name" value="ATPase_NBD"/>
</dbReference>
<feature type="domain" description="Carbohydrate kinase FGGY N-terminal" evidence="4">
    <location>
        <begin position="22"/>
        <end position="269"/>
    </location>
</feature>
<dbReference type="Proteomes" id="UP001642540">
    <property type="component" value="Unassembled WGS sequence"/>
</dbReference>
<reference evidence="5 6" key="1">
    <citation type="submission" date="2024-08" db="EMBL/GenBank/DDBJ databases">
        <authorList>
            <person name="Cucini C."/>
            <person name="Frati F."/>
        </authorList>
    </citation>
    <scope>NUCLEOTIDE SEQUENCE [LARGE SCALE GENOMIC DNA]</scope>
</reference>
<evidence type="ECO:0000256" key="2">
    <source>
        <dbReference type="ARBA" id="ARBA00022679"/>
    </source>
</evidence>
<name>A0ABP1QLE3_9HEXA</name>
<sequence length="490" mass="53135">MSAKPKPSRASSINVDPDQTFILGIDIGTTSVKVCLVDTATRSIAAIQSKDTQANVPSECGTEGNKQDVPKICSTVHSVVTRLPRELLKRVVYIGVCGQMHGIVFWKSGQGWERSGDKIEPRVTSNLYTWQDSRCTKDFLASLPTPDSHLSVCTGYGCATLFWMARNKPEKIEKFDRAATIQDFLVAMLCDLDEPVMSVQNAASWGYFNTDKKEWNKDILEAAGFPTRFLPKIEMGGHYAGRCSATAWLVIPEGTPVGAAMGDLQCSVFSTLSRAEQAVLNISTSAQLTFVMPNEFRPKSMAEDGSEGMNAGDECHVEYYPYFEGRYLAVAAAMTGGNCLAAFVRMLQQWGVVLGCNVPQSKIWEKLIGASADAEVSSSSIEIIPTIFGERHAPEQNASVHNIDLGNIGLGQVFRALCRGVIENLNRMMPSSMLTKAGVTSIIGSGSALSRNITLQQEFLRIYNIESTFGKGGDAALGAALAVIPNLKTE</sequence>
<dbReference type="SUPFAM" id="SSF53067">
    <property type="entry name" value="Actin-like ATPase domain"/>
    <property type="match status" value="2"/>
</dbReference>
<evidence type="ECO:0000256" key="1">
    <source>
        <dbReference type="ARBA" id="ARBA00009156"/>
    </source>
</evidence>
<evidence type="ECO:0000313" key="5">
    <source>
        <dbReference type="EMBL" id="CAL8107645.1"/>
    </source>
</evidence>
<organism evidence="5 6">
    <name type="scientific">Orchesella dallaii</name>
    <dbReference type="NCBI Taxonomy" id="48710"/>
    <lineage>
        <taxon>Eukaryota</taxon>
        <taxon>Metazoa</taxon>
        <taxon>Ecdysozoa</taxon>
        <taxon>Arthropoda</taxon>
        <taxon>Hexapoda</taxon>
        <taxon>Collembola</taxon>
        <taxon>Entomobryomorpha</taxon>
        <taxon>Entomobryoidea</taxon>
        <taxon>Orchesellidae</taxon>
        <taxon>Orchesellinae</taxon>
        <taxon>Orchesella</taxon>
    </lineage>
</organism>
<evidence type="ECO:0000259" key="4">
    <source>
        <dbReference type="Pfam" id="PF00370"/>
    </source>
</evidence>
<keyword evidence="2" id="KW-0808">Transferase</keyword>
<proteinExistence type="inferred from homology"/>
<keyword evidence="3" id="KW-0418">Kinase</keyword>